<dbReference type="InterPro" id="IPR037135">
    <property type="entry name" value="DUF1653-like_dom_sf"/>
</dbReference>
<dbReference type="EMBL" id="KC246858">
    <property type="protein sequence ID" value="AHF25924.1"/>
    <property type="molecule type" value="Genomic_DNA"/>
</dbReference>
<dbReference type="AlphaFoldDB" id="W0FR21"/>
<organism evidence="2">
    <name type="scientific">uncultured bacterium Contigcl_1539</name>
    <dbReference type="NCBI Taxonomy" id="1393650"/>
    <lineage>
        <taxon>Bacteria</taxon>
        <taxon>environmental samples</taxon>
    </lineage>
</organism>
<dbReference type="Gene3D" id="2.30.30.320">
    <property type="entry name" value="DUF1653-like domain"/>
    <property type="match status" value="1"/>
</dbReference>
<evidence type="ECO:0000259" key="1">
    <source>
        <dbReference type="Pfam" id="PF07866"/>
    </source>
</evidence>
<dbReference type="InterPro" id="IPR023387">
    <property type="entry name" value="DUF1653-like_dom"/>
</dbReference>
<reference evidence="2" key="1">
    <citation type="journal article" date="2013" name="PLoS ONE">
        <title>Metagenomic insights into the carbohydrate-active enzymes carried by the microorganisms adhering to solid digesta in the rumen of cows.</title>
        <authorList>
            <person name="Wang L."/>
            <person name="Hatem A."/>
            <person name="Catalyurek U.V."/>
            <person name="Morrison M."/>
            <person name="Yu Z."/>
        </authorList>
    </citation>
    <scope>NUCLEOTIDE SEQUENCE</scope>
</reference>
<evidence type="ECO:0000313" key="2">
    <source>
        <dbReference type="EMBL" id="AHF25924.1"/>
    </source>
</evidence>
<dbReference type="Pfam" id="PF07866">
    <property type="entry name" value="DUF1653"/>
    <property type="match status" value="1"/>
</dbReference>
<name>W0FR21_9BACT</name>
<proteinExistence type="predicted"/>
<feature type="domain" description="DUF1653" evidence="1">
    <location>
        <begin position="57"/>
        <end position="120"/>
    </location>
</feature>
<protein>
    <submittedName>
        <fullName evidence="2">PKD protein</fullName>
    </submittedName>
</protein>
<sequence>MIPAFLLRIQPSPVGAFLPDIAVHDTMRRRNMEKEKRLHPAKCSGEKTMQEILINRVYKHFKGDYYLVVDFARHSETDETYVVYRRLYGDGSLWIRPYDMFASEVDHEKYPDVKQKYRFELQEIESVAK</sequence>
<accession>W0FR21</accession>